<evidence type="ECO:0000313" key="2">
    <source>
        <dbReference type="EMBL" id="VYT24252.1"/>
    </source>
</evidence>
<gene>
    <name evidence="2" type="ORF">CNLFYP112_02441</name>
</gene>
<dbReference type="PROSITE" id="PS51782">
    <property type="entry name" value="LYSM"/>
    <property type="match status" value="1"/>
</dbReference>
<organism evidence="2">
    <name type="scientific">[Clostridium] nexile</name>
    <dbReference type="NCBI Taxonomy" id="29361"/>
    <lineage>
        <taxon>Bacteria</taxon>
        <taxon>Bacillati</taxon>
        <taxon>Bacillota</taxon>
        <taxon>Clostridia</taxon>
        <taxon>Lachnospirales</taxon>
        <taxon>Lachnospiraceae</taxon>
        <taxon>Tyzzerella</taxon>
    </lineage>
</organism>
<evidence type="ECO:0000259" key="1">
    <source>
        <dbReference type="PROSITE" id="PS51782"/>
    </source>
</evidence>
<proteinExistence type="predicted"/>
<dbReference type="CDD" id="cd00118">
    <property type="entry name" value="LysM"/>
    <property type="match status" value="1"/>
</dbReference>
<dbReference type="AlphaFoldDB" id="A0A6N2V5K1"/>
<sequence>MELVKKQIHANQVGKKMVDQFLVDDDFNVPDTKNDVQRVVAGEGTVKIEDVRPVENYVRVTGKLYFQILYVTEGAEPSLTSMEGKIPFEEMVYADEDEGTDGEFVVQNTRVDFTATMIHSRKLNIKAMIELLISPQMQVDEDITVDVESEMPLYKKKKAMELLTLHTSKKDTYRIKEELTLPGTKETIGTVLWTDISNRKLDTKLGADELLLSGELLAFCFYESPDGKIDWIEQTIPYEGRVECYGVDEAMYHHLNANLEDINVDIRMDEDGEMRTLGIEGTLELKISIYQEENVDFLEDVYSLEQHCRLETKEASYEELLMQNHSKCKIAEQLSLPELKDDILQICHSSGRVQIDRTEVTEEGVQIDGVLHVSFLFVKPDDEVPFDTWQGMVPFSYLVESNESEMDMHCDITSALEQLSVSLMGGDSVEVKAVLAFHSFLRKSVKADVITDLKMEKISMEELEKRPGIVGYIVKEGDDLWTLAKRYSTTKEGIMEVNEMTDEMIKQGDRILIFKENMSIL</sequence>
<dbReference type="InterPro" id="IPR018392">
    <property type="entry name" value="LysM"/>
</dbReference>
<dbReference type="Gene3D" id="3.10.350.10">
    <property type="entry name" value="LysM domain"/>
    <property type="match status" value="1"/>
</dbReference>
<dbReference type="InterPro" id="IPR036779">
    <property type="entry name" value="LysM_dom_sf"/>
</dbReference>
<reference evidence="2" key="1">
    <citation type="submission" date="2019-11" db="EMBL/GenBank/DDBJ databases">
        <authorList>
            <person name="Feng L."/>
        </authorList>
    </citation>
    <scope>NUCLEOTIDE SEQUENCE</scope>
    <source>
        <strain evidence="2">CnexileLFYP112</strain>
    </source>
</reference>
<dbReference type="InterPro" id="IPR024300">
    <property type="entry name" value="SipL_SPOCS_dom"/>
</dbReference>
<protein>
    <submittedName>
        <fullName evidence="2">LysM domain protein</fullName>
    </submittedName>
</protein>
<dbReference type="SMART" id="SM00257">
    <property type="entry name" value="LysM"/>
    <property type="match status" value="1"/>
</dbReference>
<dbReference type="Pfam" id="PF12673">
    <property type="entry name" value="SipL"/>
    <property type="match status" value="3"/>
</dbReference>
<dbReference type="Pfam" id="PF01476">
    <property type="entry name" value="LysM"/>
    <property type="match status" value="1"/>
</dbReference>
<accession>A0A6N2V5K1</accession>
<dbReference type="EMBL" id="CACRTG010000021">
    <property type="protein sequence ID" value="VYT24252.1"/>
    <property type="molecule type" value="Genomic_DNA"/>
</dbReference>
<feature type="domain" description="LysM" evidence="1">
    <location>
        <begin position="470"/>
        <end position="513"/>
    </location>
</feature>
<dbReference type="SUPFAM" id="SSF54106">
    <property type="entry name" value="LysM domain"/>
    <property type="match status" value="1"/>
</dbReference>
<name>A0A6N2V5K1_9FIRM</name>